<dbReference type="EMBL" id="ML994734">
    <property type="protein sequence ID" value="KAF2175415.1"/>
    <property type="molecule type" value="Genomic_DNA"/>
</dbReference>
<sequence>MYLSLLKALLSLLTIGRLVYATPVPDRVDQADRVDDSTVLVPSEYYPQGNPSEYHSRAISVSTTGLPFGFHVRDNSDSNDAADAEAPFKEYVALAEPSDGTGLVKRVEFRMRRVPGWGATWDGHIQEPSNSGWTKATIQGFAYQGYLQVMAEAPNAVTMVSALWIPGQGVWLGTIVHDAGKQVFPQQAPTMAPLLWGQIKDRVITGTTSSKYHAEDMACFAYERYLVNKIGPNQNYPQGAYITSFGRYNTNNAASLKPACSSSSHQINPPCTVTMFAMGIDYLNS</sequence>
<evidence type="ECO:0000313" key="2">
    <source>
        <dbReference type="EMBL" id="KAF2175415.1"/>
    </source>
</evidence>
<feature type="chain" id="PRO_5025623848" description="GH16 domain-containing protein" evidence="1">
    <location>
        <begin position="22"/>
        <end position="285"/>
    </location>
</feature>
<protein>
    <recommendedName>
        <fullName evidence="4">GH16 domain-containing protein</fullName>
    </recommendedName>
</protein>
<dbReference type="AlphaFoldDB" id="A0A6A6D8K0"/>
<reference evidence="2" key="1">
    <citation type="journal article" date="2020" name="Stud. Mycol.">
        <title>101 Dothideomycetes genomes: a test case for predicting lifestyles and emergence of pathogens.</title>
        <authorList>
            <person name="Haridas S."/>
            <person name="Albert R."/>
            <person name="Binder M."/>
            <person name="Bloem J."/>
            <person name="Labutti K."/>
            <person name="Salamov A."/>
            <person name="Andreopoulos B."/>
            <person name="Baker S."/>
            <person name="Barry K."/>
            <person name="Bills G."/>
            <person name="Bluhm B."/>
            <person name="Cannon C."/>
            <person name="Castanera R."/>
            <person name="Culley D."/>
            <person name="Daum C."/>
            <person name="Ezra D."/>
            <person name="Gonzalez J."/>
            <person name="Henrissat B."/>
            <person name="Kuo A."/>
            <person name="Liang C."/>
            <person name="Lipzen A."/>
            <person name="Lutzoni F."/>
            <person name="Magnuson J."/>
            <person name="Mondo S."/>
            <person name="Nolan M."/>
            <person name="Ohm R."/>
            <person name="Pangilinan J."/>
            <person name="Park H.-J."/>
            <person name="Ramirez L."/>
            <person name="Alfaro M."/>
            <person name="Sun H."/>
            <person name="Tritt A."/>
            <person name="Yoshinaga Y."/>
            <person name="Zwiers L.-H."/>
            <person name="Turgeon B."/>
            <person name="Goodwin S."/>
            <person name="Spatafora J."/>
            <person name="Crous P."/>
            <person name="Grigoriev I."/>
        </authorList>
    </citation>
    <scope>NUCLEOTIDE SEQUENCE</scope>
    <source>
        <strain evidence="2">CBS 207.26</strain>
    </source>
</reference>
<organism evidence="2 3">
    <name type="scientific">Zopfia rhizophila CBS 207.26</name>
    <dbReference type="NCBI Taxonomy" id="1314779"/>
    <lineage>
        <taxon>Eukaryota</taxon>
        <taxon>Fungi</taxon>
        <taxon>Dikarya</taxon>
        <taxon>Ascomycota</taxon>
        <taxon>Pezizomycotina</taxon>
        <taxon>Dothideomycetes</taxon>
        <taxon>Dothideomycetes incertae sedis</taxon>
        <taxon>Zopfiaceae</taxon>
        <taxon>Zopfia</taxon>
    </lineage>
</organism>
<evidence type="ECO:0000256" key="1">
    <source>
        <dbReference type="SAM" id="SignalP"/>
    </source>
</evidence>
<dbReference type="Proteomes" id="UP000800200">
    <property type="component" value="Unassembled WGS sequence"/>
</dbReference>
<gene>
    <name evidence="2" type="ORF">K469DRAFT_683960</name>
</gene>
<keyword evidence="1" id="KW-0732">Signal</keyword>
<name>A0A6A6D8K0_9PEZI</name>
<proteinExistence type="predicted"/>
<keyword evidence="3" id="KW-1185">Reference proteome</keyword>
<accession>A0A6A6D8K0</accession>
<evidence type="ECO:0008006" key="4">
    <source>
        <dbReference type="Google" id="ProtNLM"/>
    </source>
</evidence>
<dbReference type="OrthoDB" id="3794114at2759"/>
<evidence type="ECO:0000313" key="3">
    <source>
        <dbReference type="Proteomes" id="UP000800200"/>
    </source>
</evidence>
<feature type="signal peptide" evidence="1">
    <location>
        <begin position="1"/>
        <end position="21"/>
    </location>
</feature>